<name>A0A7X2N217_9FIRM</name>
<dbReference type="Proteomes" id="UP000470082">
    <property type="component" value="Unassembled WGS sequence"/>
</dbReference>
<evidence type="ECO:0000256" key="1">
    <source>
        <dbReference type="RuleBase" id="RU003690"/>
    </source>
</evidence>
<comment type="similarity">
    <text evidence="1">Belongs to the glycosyl hydrolase 1 family.</text>
</comment>
<dbReference type="RefSeq" id="WP_154459467.1">
    <property type="nucleotide sequence ID" value="NZ_JAXEST010000047.1"/>
</dbReference>
<dbReference type="EMBL" id="VUMM01000003">
    <property type="protein sequence ID" value="MSS00991.1"/>
    <property type="molecule type" value="Genomic_DNA"/>
</dbReference>
<dbReference type="PRINTS" id="PR00131">
    <property type="entry name" value="GLHYDRLASE1"/>
</dbReference>
<proteinExistence type="inferred from homology"/>
<dbReference type="GO" id="GO:0005829">
    <property type="term" value="C:cytosol"/>
    <property type="evidence" value="ECO:0007669"/>
    <property type="project" value="TreeGrafter"/>
</dbReference>
<keyword evidence="3" id="KW-1185">Reference proteome</keyword>
<comment type="caution">
    <text evidence="2">The sequence shown here is derived from an EMBL/GenBank/DDBJ whole genome shotgun (WGS) entry which is preliminary data.</text>
</comment>
<protein>
    <submittedName>
        <fullName evidence="2">Glycoside hydrolase family 1 protein</fullName>
    </submittedName>
</protein>
<evidence type="ECO:0000313" key="2">
    <source>
        <dbReference type="EMBL" id="MSS00991.1"/>
    </source>
</evidence>
<accession>A0A7X2N217</accession>
<reference evidence="2 3" key="1">
    <citation type="submission" date="2019-08" db="EMBL/GenBank/DDBJ databases">
        <title>In-depth cultivation of the pig gut microbiome towards novel bacterial diversity and tailored functional studies.</title>
        <authorList>
            <person name="Wylensek D."/>
            <person name="Hitch T.C.A."/>
            <person name="Clavel T."/>
        </authorList>
    </citation>
    <scope>NUCLEOTIDE SEQUENCE [LARGE SCALE GENOMIC DNA]</scope>
    <source>
        <strain evidence="2 3">LKV-178-WT-2G</strain>
    </source>
</reference>
<dbReference type="AlphaFoldDB" id="A0A7X2N217"/>
<organism evidence="2 3">
    <name type="scientific">Floccifex porci</name>
    <dbReference type="NCBI Taxonomy" id="2606629"/>
    <lineage>
        <taxon>Bacteria</taxon>
        <taxon>Bacillati</taxon>
        <taxon>Bacillota</taxon>
        <taxon>Erysipelotrichia</taxon>
        <taxon>Erysipelotrichales</taxon>
        <taxon>Erysipelotrichaceae</taxon>
        <taxon>Floccifex</taxon>
    </lineage>
</organism>
<keyword evidence="2" id="KW-0378">Hydrolase</keyword>
<dbReference type="Gene3D" id="3.20.20.80">
    <property type="entry name" value="Glycosidases"/>
    <property type="match status" value="1"/>
</dbReference>
<dbReference type="InterPro" id="IPR017853">
    <property type="entry name" value="GH"/>
</dbReference>
<gene>
    <name evidence="2" type="ORF">FYJ50_02470</name>
</gene>
<evidence type="ECO:0000313" key="3">
    <source>
        <dbReference type="Proteomes" id="UP000470082"/>
    </source>
</evidence>
<dbReference type="Pfam" id="PF00232">
    <property type="entry name" value="Glyco_hydro_1"/>
    <property type="match status" value="1"/>
</dbReference>
<sequence length="452" mass="54469">MKIRDNFFIGTSSSSWQIEGNHKNSNPSWADLFYQKDPSLWYEKTGVQDACDFIHHYKEDIEWMAKAGMNVFRFTIQWPYFLKDVKKGIVNEQAKDFYNHVIDTILSYGMEPFISLEHWDLPALFLEEFDGWCNRKILDYYRIYARKVFECFSDRVHYFFAFTEPNIPIDNGYMDKKWYPFVHDPKKCYQAHFHKMVATSIAKQEYLPFQKQTGGKLGAMIHYTPVYPRSDSKEDLEAWYYADLLQVRIYLDPYVKGKISDEFMNVLKENDCMFSYKPEDMELIDQYRIDLLGLDYYFPIRVKQKETEFKGIFHPEKYYDLYIKPDRRFNSHRGWEIYPQAILDAEKRIQEEYQIPWFISENGIGISNEDRYRENGQIQDTYRIEFLKEHLECALQCKSCMGYLIWSYIDNVSALNAFKNRYGLLELNTKTQERIPKKSYDFFKEINHKREI</sequence>
<dbReference type="InterPro" id="IPR001360">
    <property type="entry name" value="Glyco_hydro_1"/>
</dbReference>
<dbReference type="PANTHER" id="PTHR10353">
    <property type="entry name" value="GLYCOSYL HYDROLASE"/>
    <property type="match status" value="1"/>
</dbReference>
<dbReference type="GO" id="GO:0008422">
    <property type="term" value="F:beta-glucosidase activity"/>
    <property type="evidence" value="ECO:0007669"/>
    <property type="project" value="TreeGrafter"/>
</dbReference>
<dbReference type="SUPFAM" id="SSF51445">
    <property type="entry name" value="(Trans)glycosidases"/>
    <property type="match status" value="1"/>
</dbReference>
<dbReference type="PANTHER" id="PTHR10353:SF139">
    <property type="entry name" value="6-PHOSPHO-BETA-GLUCOSIDASE GMUD"/>
    <property type="match status" value="1"/>
</dbReference>
<dbReference type="GO" id="GO:0016052">
    <property type="term" value="P:carbohydrate catabolic process"/>
    <property type="evidence" value="ECO:0007669"/>
    <property type="project" value="TreeGrafter"/>
</dbReference>